<proteinExistence type="inferred from homology"/>
<dbReference type="Proteomes" id="UP000534783">
    <property type="component" value="Unassembled WGS sequence"/>
</dbReference>
<protein>
    <recommendedName>
        <fullName evidence="9">ATP synthase epsilon chain</fullName>
    </recommendedName>
    <alternativeName>
        <fullName evidence="9">ATP synthase F1 sector epsilon subunit</fullName>
    </alternativeName>
    <alternativeName>
        <fullName evidence="9">F-ATPase epsilon subunit</fullName>
    </alternativeName>
</protein>
<keyword evidence="9" id="KW-0375">Hydrogen ion transport</keyword>
<evidence type="ECO:0000256" key="7">
    <source>
        <dbReference type="ARBA" id="ARBA00023196"/>
    </source>
</evidence>
<dbReference type="Gene3D" id="2.60.15.10">
    <property type="entry name" value="F0F1 ATP synthase delta/epsilon subunit, N-terminal"/>
    <property type="match status" value="1"/>
</dbReference>
<dbReference type="PANTHER" id="PTHR13822:SF10">
    <property type="entry name" value="ATP SYNTHASE EPSILON CHAIN, CHLOROPLASTIC"/>
    <property type="match status" value="1"/>
</dbReference>
<comment type="caution">
    <text evidence="11">The sequence shown here is derived from an EMBL/GenBank/DDBJ whole genome shotgun (WGS) entry which is preliminary data.</text>
</comment>
<keyword evidence="4 9" id="KW-0813">Transport</keyword>
<gene>
    <name evidence="9" type="primary">atpC</name>
    <name evidence="11" type="ORF">MNODULE_18615</name>
</gene>
<evidence type="ECO:0000256" key="2">
    <source>
        <dbReference type="ARBA" id="ARBA00004184"/>
    </source>
</evidence>
<dbReference type="GO" id="GO:0005886">
    <property type="term" value="C:plasma membrane"/>
    <property type="evidence" value="ECO:0007669"/>
    <property type="project" value="UniProtKB-SubCell"/>
</dbReference>
<dbReference type="CDD" id="cd12152">
    <property type="entry name" value="F1-ATPase_delta"/>
    <property type="match status" value="1"/>
</dbReference>
<dbReference type="HAMAP" id="MF_00530">
    <property type="entry name" value="ATP_synth_epsil_bac"/>
    <property type="match status" value="1"/>
</dbReference>
<dbReference type="InterPro" id="IPR001469">
    <property type="entry name" value="ATP_synth_F1_dsu/esu"/>
</dbReference>
<evidence type="ECO:0000256" key="6">
    <source>
        <dbReference type="ARBA" id="ARBA00023136"/>
    </source>
</evidence>
<evidence type="ECO:0000256" key="5">
    <source>
        <dbReference type="ARBA" id="ARBA00023065"/>
    </source>
</evidence>
<dbReference type="InterPro" id="IPR020546">
    <property type="entry name" value="ATP_synth_F1_dsu/esu_N"/>
</dbReference>
<keyword evidence="8 9" id="KW-0066">ATP synthesis</keyword>
<keyword evidence="7 9" id="KW-0139">CF(1)</keyword>
<dbReference type="RefSeq" id="WP_168062709.1">
    <property type="nucleotide sequence ID" value="NZ_VTOW01000004.1"/>
</dbReference>
<comment type="function">
    <text evidence="1 9">Produces ATP from ADP in the presence of a proton gradient across the membrane.</text>
</comment>
<evidence type="ECO:0000313" key="12">
    <source>
        <dbReference type="Proteomes" id="UP000534783"/>
    </source>
</evidence>
<keyword evidence="9" id="KW-1003">Cell membrane</keyword>
<sequence>MAEKTFHLTVITPDRVFFDGPVRSIVAPGGDGSLGVLVDHAPLITTLQTGRLSMTSSEGKVQSFLIGPGFLDILKNEVVLLTESAKADHPTNLS</sequence>
<dbReference type="InterPro" id="IPR036771">
    <property type="entry name" value="ATPsynth_dsu/esu_N"/>
</dbReference>
<evidence type="ECO:0000256" key="1">
    <source>
        <dbReference type="ARBA" id="ARBA00003543"/>
    </source>
</evidence>
<comment type="similarity">
    <text evidence="3 9">Belongs to the ATPase epsilon chain family.</text>
</comment>
<keyword evidence="6 9" id="KW-0472">Membrane</keyword>
<name>A0A7X6DTI8_9BACT</name>
<dbReference type="AlphaFoldDB" id="A0A7X6DTI8"/>
<evidence type="ECO:0000256" key="3">
    <source>
        <dbReference type="ARBA" id="ARBA00005712"/>
    </source>
</evidence>
<comment type="subunit">
    <text evidence="9">F-type ATPases have 2 components, CF(1) - the catalytic core - and CF(0) - the membrane proton channel. CF(1) has five subunits: alpha(3), beta(3), gamma(1), delta(1), epsilon(1). CF(0) has three main subunits: a, b and c.</text>
</comment>
<comment type="subcellular location">
    <subcellularLocation>
        <location evidence="9">Cell membrane</location>
        <topology evidence="9">Peripheral membrane protein</topology>
    </subcellularLocation>
    <subcellularLocation>
        <location evidence="2">Endomembrane system</location>
        <topology evidence="2">Peripheral membrane protein</topology>
    </subcellularLocation>
</comment>
<dbReference type="Pfam" id="PF02823">
    <property type="entry name" value="ATP-synt_DE_N"/>
    <property type="match status" value="1"/>
</dbReference>
<dbReference type="GO" id="GO:0045259">
    <property type="term" value="C:proton-transporting ATP synthase complex"/>
    <property type="evidence" value="ECO:0007669"/>
    <property type="project" value="UniProtKB-KW"/>
</dbReference>
<dbReference type="PANTHER" id="PTHR13822">
    <property type="entry name" value="ATP SYNTHASE DELTA/EPSILON CHAIN"/>
    <property type="match status" value="1"/>
</dbReference>
<dbReference type="GO" id="GO:0046933">
    <property type="term" value="F:proton-transporting ATP synthase activity, rotational mechanism"/>
    <property type="evidence" value="ECO:0007669"/>
    <property type="project" value="UniProtKB-UniRule"/>
</dbReference>
<evidence type="ECO:0000256" key="4">
    <source>
        <dbReference type="ARBA" id="ARBA00022448"/>
    </source>
</evidence>
<dbReference type="GO" id="GO:0005524">
    <property type="term" value="F:ATP binding"/>
    <property type="evidence" value="ECO:0007669"/>
    <property type="project" value="UniProtKB-UniRule"/>
</dbReference>
<dbReference type="GO" id="GO:0012505">
    <property type="term" value="C:endomembrane system"/>
    <property type="evidence" value="ECO:0007669"/>
    <property type="project" value="UniProtKB-SubCell"/>
</dbReference>
<evidence type="ECO:0000256" key="8">
    <source>
        <dbReference type="ARBA" id="ARBA00023310"/>
    </source>
</evidence>
<evidence type="ECO:0000313" key="11">
    <source>
        <dbReference type="EMBL" id="NKE72768.1"/>
    </source>
</evidence>
<evidence type="ECO:0000256" key="9">
    <source>
        <dbReference type="HAMAP-Rule" id="MF_00530"/>
    </source>
</evidence>
<organism evidence="11 12">
    <name type="scientific">Candidatus Manganitrophus noduliformans</name>
    <dbReference type="NCBI Taxonomy" id="2606439"/>
    <lineage>
        <taxon>Bacteria</taxon>
        <taxon>Pseudomonadati</taxon>
        <taxon>Nitrospirota</taxon>
        <taxon>Nitrospiria</taxon>
        <taxon>Candidatus Troglogloeales</taxon>
        <taxon>Candidatus Manganitrophaceae</taxon>
        <taxon>Candidatus Manganitrophus</taxon>
    </lineage>
</organism>
<keyword evidence="12" id="KW-1185">Reference proteome</keyword>
<dbReference type="SUPFAM" id="SSF51344">
    <property type="entry name" value="Epsilon subunit of F1F0-ATP synthase N-terminal domain"/>
    <property type="match status" value="1"/>
</dbReference>
<accession>A0A7X6DTI8</accession>
<evidence type="ECO:0000259" key="10">
    <source>
        <dbReference type="Pfam" id="PF02823"/>
    </source>
</evidence>
<feature type="domain" description="ATP synthase F1 complex delta/epsilon subunit N-terminal" evidence="10">
    <location>
        <begin position="6"/>
        <end position="85"/>
    </location>
</feature>
<keyword evidence="5 9" id="KW-0406">Ion transport</keyword>
<dbReference type="EMBL" id="VTOW01000004">
    <property type="protein sequence ID" value="NKE72768.1"/>
    <property type="molecule type" value="Genomic_DNA"/>
</dbReference>
<reference evidence="11 12" key="1">
    <citation type="journal article" date="2020" name="Nature">
        <title>Bacterial chemolithoautotrophy via manganese oxidation.</title>
        <authorList>
            <person name="Yu H."/>
            <person name="Leadbetter J.R."/>
        </authorList>
    </citation>
    <scope>NUCLEOTIDE SEQUENCE [LARGE SCALE GENOMIC DNA]</scope>
    <source>
        <strain evidence="11 12">Mn-1</strain>
    </source>
</reference>